<evidence type="ECO:0000313" key="5">
    <source>
        <dbReference type="EMBL" id="PHT30216.1"/>
    </source>
</evidence>
<evidence type="ECO:0000256" key="1">
    <source>
        <dbReference type="ARBA" id="ARBA00022723"/>
    </source>
</evidence>
<comment type="caution">
    <text evidence="5">The sequence shown here is derived from an EMBL/GenBank/DDBJ whole genome shotgun (WGS) entry which is preliminary data.</text>
</comment>
<accession>A0A2G2VB64</accession>
<dbReference type="OrthoDB" id="288590at2759"/>
<proteinExistence type="predicted"/>
<evidence type="ECO:0000256" key="3">
    <source>
        <dbReference type="ARBA" id="ARBA00023004"/>
    </source>
</evidence>
<dbReference type="AlphaFoldDB" id="A0A2G2VB64"/>
<evidence type="ECO:0000256" key="2">
    <source>
        <dbReference type="ARBA" id="ARBA00022896"/>
    </source>
</evidence>
<keyword evidence="2" id="KW-0847">Vitamin C</keyword>
<dbReference type="SUPFAM" id="SSF51197">
    <property type="entry name" value="Clavaminate synthase-like"/>
    <property type="match status" value="1"/>
</dbReference>
<keyword evidence="1" id="KW-0479">Metal-binding</keyword>
<dbReference type="GO" id="GO:0046872">
    <property type="term" value="F:metal ion binding"/>
    <property type="evidence" value="ECO:0007669"/>
    <property type="project" value="UniProtKB-KW"/>
</dbReference>
<keyword evidence="6" id="KW-1185">Reference proteome</keyword>
<dbReference type="GO" id="GO:0016706">
    <property type="term" value="F:2-oxoglutarate-dependent dioxygenase activity"/>
    <property type="evidence" value="ECO:0007669"/>
    <property type="project" value="UniProtKB-ARBA"/>
</dbReference>
<evidence type="ECO:0000259" key="4">
    <source>
        <dbReference type="Pfam" id="PF14226"/>
    </source>
</evidence>
<reference evidence="5 6" key="1">
    <citation type="journal article" date="2017" name="Genome Biol.">
        <title>New reference genome sequences of hot pepper reveal the massive evolution of plant disease-resistance genes by retroduplication.</title>
        <authorList>
            <person name="Kim S."/>
            <person name="Park J."/>
            <person name="Yeom S.I."/>
            <person name="Kim Y.M."/>
            <person name="Seo E."/>
            <person name="Kim K.T."/>
            <person name="Kim M.S."/>
            <person name="Lee J.M."/>
            <person name="Cheong K."/>
            <person name="Shin H.S."/>
            <person name="Kim S.B."/>
            <person name="Han K."/>
            <person name="Lee J."/>
            <person name="Park M."/>
            <person name="Lee H.A."/>
            <person name="Lee H.Y."/>
            <person name="Lee Y."/>
            <person name="Oh S."/>
            <person name="Lee J.H."/>
            <person name="Choi E."/>
            <person name="Choi E."/>
            <person name="Lee S.E."/>
            <person name="Jeon J."/>
            <person name="Kim H."/>
            <person name="Choi G."/>
            <person name="Song H."/>
            <person name="Lee J."/>
            <person name="Lee S.C."/>
            <person name="Kwon J.K."/>
            <person name="Lee H.Y."/>
            <person name="Koo N."/>
            <person name="Hong Y."/>
            <person name="Kim R.W."/>
            <person name="Kang W.H."/>
            <person name="Huh J.H."/>
            <person name="Kang B.C."/>
            <person name="Yang T.J."/>
            <person name="Lee Y.H."/>
            <person name="Bennetzen J.L."/>
            <person name="Choi D."/>
        </authorList>
    </citation>
    <scope>NUCLEOTIDE SEQUENCE [LARGE SCALE GENOMIC DNA]</scope>
    <source>
        <strain evidence="6">cv. PBC81</strain>
    </source>
</reference>
<gene>
    <name evidence="5" type="ORF">CQW23_30201</name>
</gene>
<feature type="domain" description="Non-haem dioxygenase N-terminal" evidence="4">
    <location>
        <begin position="44"/>
        <end position="129"/>
    </location>
</feature>
<reference evidence="6" key="2">
    <citation type="journal article" date="2017" name="J. Anim. Genet.">
        <title>Multiple reference genome sequences of hot pepper reveal the massive evolution of plant disease resistance genes by retroduplication.</title>
        <authorList>
            <person name="Kim S."/>
            <person name="Park J."/>
            <person name="Yeom S.-I."/>
            <person name="Kim Y.-M."/>
            <person name="Seo E."/>
            <person name="Kim K.-T."/>
            <person name="Kim M.-S."/>
            <person name="Lee J.M."/>
            <person name="Cheong K."/>
            <person name="Shin H.-S."/>
            <person name="Kim S.-B."/>
            <person name="Han K."/>
            <person name="Lee J."/>
            <person name="Park M."/>
            <person name="Lee H.-A."/>
            <person name="Lee H.-Y."/>
            <person name="Lee Y."/>
            <person name="Oh S."/>
            <person name="Lee J.H."/>
            <person name="Choi E."/>
            <person name="Choi E."/>
            <person name="Lee S.E."/>
            <person name="Jeon J."/>
            <person name="Kim H."/>
            <person name="Choi G."/>
            <person name="Song H."/>
            <person name="Lee J."/>
            <person name="Lee S.-C."/>
            <person name="Kwon J.-K."/>
            <person name="Lee H.-Y."/>
            <person name="Koo N."/>
            <person name="Hong Y."/>
            <person name="Kim R.W."/>
            <person name="Kang W.-H."/>
            <person name="Huh J.H."/>
            <person name="Kang B.-C."/>
            <person name="Yang T.-J."/>
            <person name="Lee Y.-H."/>
            <person name="Bennetzen J.L."/>
            <person name="Choi D."/>
        </authorList>
    </citation>
    <scope>NUCLEOTIDE SEQUENCE [LARGE SCALE GENOMIC DNA]</scope>
    <source>
        <strain evidence="6">cv. PBC81</strain>
    </source>
</reference>
<organism evidence="5 6">
    <name type="scientific">Capsicum baccatum</name>
    <name type="common">Peruvian pepper</name>
    <dbReference type="NCBI Taxonomy" id="33114"/>
    <lineage>
        <taxon>Eukaryota</taxon>
        <taxon>Viridiplantae</taxon>
        <taxon>Streptophyta</taxon>
        <taxon>Embryophyta</taxon>
        <taxon>Tracheophyta</taxon>
        <taxon>Spermatophyta</taxon>
        <taxon>Magnoliopsida</taxon>
        <taxon>eudicotyledons</taxon>
        <taxon>Gunneridae</taxon>
        <taxon>Pentapetalae</taxon>
        <taxon>asterids</taxon>
        <taxon>lamiids</taxon>
        <taxon>Solanales</taxon>
        <taxon>Solanaceae</taxon>
        <taxon>Solanoideae</taxon>
        <taxon>Capsiceae</taxon>
        <taxon>Capsicum</taxon>
    </lineage>
</organism>
<dbReference type="Proteomes" id="UP000224567">
    <property type="component" value="Unassembled WGS sequence"/>
</dbReference>
<dbReference type="EMBL" id="MLFT02000052">
    <property type="protein sequence ID" value="PHT30216.1"/>
    <property type="molecule type" value="Genomic_DNA"/>
</dbReference>
<evidence type="ECO:0000313" key="6">
    <source>
        <dbReference type="Proteomes" id="UP000224567"/>
    </source>
</evidence>
<dbReference type="InterPro" id="IPR026992">
    <property type="entry name" value="DIOX_N"/>
</dbReference>
<protein>
    <recommendedName>
        <fullName evidence="4">Non-haem dioxygenase N-terminal domain-containing protein</fullName>
    </recommendedName>
</protein>
<dbReference type="GO" id="GO:0031418">
    <property type="term" value="F:L-ascorbic acid binding"/>
    <property type="evidence" value="ECO:0007669"/>
    <property type="project" value="UniProtKB-KW"/>
</dbReference>
<sequence length="456" mass="51576">MSHNVMLSLYLGIGDFMSARQVFDEIGERNIACWKAMINGYVKKGHGIDIYLMNEIKNITREYFHQSLTKKNKIKLSAETRYRGYQKIRENITKGIPDIPEAIDCYREVKHGMYGDLGAVMQGSNKWPSYPPSLKQAMKEYIDRCTCALLCRLHLSRIISEIVLALGRSADEMEGEIGGNPFWVLRIIGYPAASISNGHDRTQNDVGWLLYVLCDKGCSMFDSISEDLICREVPGWSEYLVDFGGLLVNFTSDGGCRTVLEACSFPSRVSDTGTSFRFHTRTSSNLNDNLPVNLILEIVDASCIWSEIYLETYIGLLEPNFDAAIEPLDVCLQKTGGTKNFEGAVYGKHLKIFKKPKKIFAYTAILATSFAENDFQKAKVVGVRVLTVKALKFGDIGNLEDSPLMIWLRTEDAFRPMQIIRKVEFLLYSLETTLFDLILIFDMKARPSEAQRNESK</sequence>
<dbReference type="Gene3D" id="2.60.120.330">
    <property type="entry name" value="B-lactam Antibiotic, Isopenicillin N Synthase, Chain"/>
    <property type="match status" value="1"/>
</dbReference>
<dbReference type="InterPro" id="IPR027443">
    <property type="entry name" value="IPNS-like_sf"/>
</dbReference>
<keyword evidence="3" id="KW-0408">Iron</keyword>
<dbReference type="Pfam" id="PF14226">
    <property type="entry name" value="DIOX_N"/>
    <property type="match status" value="1"/>
</dbReference>
<name>A0A2G2VB64_CAPBA</name>